<accession>A0A5N7AYP4</accession>
<keyword evidence="1 3" id="KW-0808">Transferase</keyword>
<dbReference type="Pfam" id="PF02458">
    <property type="entry name" value="Transferase"/>
    <property type="match status" value="1"/>
</dbReference>
<evidence type="ECO:0000313" key="3">
    <source>
        <dbReference type="EMBL" id="KAE8374977.1"/>
    </source>
</evidence>
<dbReference type="OrthoDB" id="444127at2759"/>
<dbReference type="InterPro" id="IPR050317">
    <property type="entry name" value="Plant_Fungal_Acyltransferase"/>
</dbReference>
<dbReference type="GO" id="GO:0016747">
    <property type="term" value="F:acyltransferase activity, transferring groups other than amino-acyl groups"/>
    <property type="evidence" value="ECO:0007669"/>
    <property type="project" value="TreeGrafter"/>
</dbReference>
<dbReference type="EMBL" id="ML736271">
    <property type="protein sequence ID" value="KAE8374977.1"/>
    <property type="molecule type" value="Genomic_DNA"/>
</dbReference>
<dbReference type="InterPro" id="IPR023213">
    <property type="entry name" value="CAT-like_dom_sf"/>
</dbReference>
<dbReference type="PANTHER" id="PTHR31642">
    <property type="entry name" value="TRICHOTHECENE 3-O-ACETYLTRANSFERASE"/>
    <property type="match status" value="1"/>
</dbReference>
<evidence type="ECO:0000256" key="1">
    <source>
        <dbReference type="ARBA" id="ARBA00022679"/>
    </source>
</evidence>
<organism evidence="3 4">
    <name type="scientific">Aspergillus bertholletiae</name>
    <dbReference type="NCBI Taxonomy" id="1226010"/>
    <lineage>
        <taxon>Eukaryota</taxon>
        <taxon>Fungi</taxon>
        <taxon>Dikarya</taxon>
        <taxon>Ascomycota</taxon>
        <taxon>Pezizomycotina</taxon>
        <taxon>Eurotiomycetes</taxon>
        <taxon>Eurotiomycetidae</taxon>
        <taxon>Eurotiales</taxon>
        <taxon>Aspergillaceae</taxon>
        <taxon>Aspergillus</taxon>
        <taxon>Aspergillus subgen. Circumdati</taxon>
    </lineage>
</organism>
<reference evidence="3 4" key="1">
    <citation type="submission" date="2019-04" db="EMBL/GenBank/DDBJ databases">
        <title>Friends and foes A comparative genomics studyof 23 Aspergillus species from section Flavi.</title>
        <authorList>
            <consortium name="DOE Joint Genome Institute"/>
            <person name="Kjaerbolling I."/>
            <person name="Vesth T."/>
            <person name="Frisvad J.C."/>
            <person name="Nybo J.L."/>
            <person name="Theobald S."/>
            <person name="Kildgaard S."/>
            <person name="Isbrandt T."/>
            <person name="Kuo A."/>
            <person name="Sato A."/>
            <person name="Lyhne E.K."/>
            <person name="Kogle M.E."/>
            <person name="Wiebenga A."/>
            <person name="Kun R.S."/>
            <person name="Lubbers R.J."/>
            <person name="Makela M.R."/>
            <person name="Barry K."/>
            <person name="Chovatia M."/>
            <person name="Clum A."/>
            <person name="Daum C."/>
            <person name="Haridas S."/>
            <person name="He G."/>
            <person name="LaButti K."/>
            <person name="Lipzen A."/>
            <person name="Mondo S."/>
            <person name="Riley R."/>
            <person name="Salamov A."/>
            <person name="Simmons B.A."/>
            <person name="Magnuson J.K."/>
            <person name="Henrissat B."/>
            <person name="Mortensen U.H."/>
            <person name="Larsen T.O."/>
            <person name="Devries R.P."/>
            <person name="Grigoriev I.V."/>
            <person name="Machida M."/>
            <person name="Baker S.E."/>
            <person name="Andersen M.R."/>
        </authorList>
    </citation>
    <scope>NUCLEOTIDE SEQUENCE [LARGE SCALE GENOMIC DNA]</scope>
    <source>
        <strain evidence="3 4">IBT 29228</strain>
    </source>
</reference>
<keyword evidence="2" id="KW-0012">Acyltransferase</keyword>
<sequence length="520" mass="57836">MAVEVMTSLEVNCATRTVLNSLLCPLRGGPFDHTVFPFVPIESVFIYRHPDSMSSNLSDFLPSWRLRQAMGHLLDYYPHLTGRFQRNVTDRTFELAKFGSGAQLLLASSNTTLDAIASLNTNTGRLTVENLPGSGEQLTPPFNGTIEGVCRDPVLAIQHTRFQCGGVALGIRVHHMACDAYGFFQLVRDLAQIYRDLSGTDIDYLNLNASLLSSPPEIHSYLSDPHSISAEERKTALQYPQSLFYIERESNPSGNAKPAVDLRQRTEPPIIGRMLRFSGSDLMALKARASGPNPENWVSTFEALTAYLYQLVYKARIQYLVLRGASAESATSKIWTGLWASLNVRSKERLNLPPRYFPNAVHATCMQGSPQVLAHGNLCDVARSIHDMIRSEHKERILHTARWIAAQPDKSLLRVNFEFGNGNFTVSQWSGFDMYNGVSFDVDGSGKPVHPSLVAPPFTEISRVDGLAMILSSEETVERVASTKACPSSDLPSAIDVNLTLSEPLWEILDRSPDFRRLYR</sequence>
<dbReference type="SUPFAM" id="SSF52777">
    <property type="entry name" value="CoA-dependent acyltransferases"/>
    <property type="match status" value="1"/>
</dbReference>
<evidence type="ECO:0000256" key="2">
    <source>
        <dbReference type="ARBA" id="ARBA00023315"/>
    </source>
</evidence>
<name>A0A5N7AYP4_9EURO</name>
<dbReference type="Gene3D" id="3.30.559.10">
    <property type="entry name" value="Chloramphenicol acetyltransferase-like domain"/>
    <property type="match status" value="2"/>
</dbReference>
<dbReference type="Proteomes" id="UP000326198">
    <property type="component" value="Unassembled WGS sequence"/>
</dbReference>
<dbReference type="AlphaFoldDB" id="A0A5N7AYP4"/>
<evidence type="ECO:0000313" key="4">
    <source>
        <dbReference type="Proteomes" id="UP000326198"/>
    </source>
</evidence>
<protein>
    <submittedName>
        <fullName evidence="3">Transferase</fullName>
    </submittedName>
</protein>
<proteinExistence type="predicted"/>
<dbReference type="PANTHER" id="PTHR31642:SF11">
    <property type="entry name" value="SHIKIMATE O-HYDROXYCINNAMOYLTRANSFERASE"/>
    <property type="match status" value="1"/>
</dbReference>
<gene>
    <name evidence="3" type="ORF">BDV26DRAFT_268967</name>
</gene>
<keyword evidence="4" id="KW-1185">Reference proteome</keyword>